<organism evidence="2 3">
    <name type="scientific">Streptomyces scabiei (strain 87.22)</name>
    <dbReference type="NCBI Taxonomy" id="680198"/>
    <lineage>
        <taxon>Bacteria</taxon>
        <taxon>Bacillati</taxon>
        <taxon>Actinomycetota</taxon>
        <taxon>Actinomycetes</taxon>
        <taxon>Kitasatosporales</taxon>
        <taxon>Streptomycetaceae</taxon>
        <taxon>Streptomyces</taxon>
    </lineage>
</organism>
<dbReference type="HOGENOM" id="CLU_3158519_0_0_11"/>
<dbReference type="EMBL" id="FN554889">
    <property type="protein sequence ID" value="CBG71191.1"/>
    <property type="molecule type" value="Genomic_DNA"/>
</dbReference>
<feature type="transmembrane region" description="Helical" evidence="1">
    <location>
        <begin position="12"/>
        <end position="31"/>
    </location>
</feature>
<sequence>MFPSPFTASPGALRVIGVLHVIRVIGMIRVIHVVRIASARGQLLCGGR</sequence>
<dbReference type="STRING" id="680198.SCAB_41181"/>
<keyword evidence="3" id="KW-1185">Reference proteome</keyword>
<evidence type="ECO:0000256" key="1">
    <source>
        <dbReference type="SAM" id="Phobius"/>
    </source>
</evidence>
<gene>
    <name evidence="2" type="ordered locus">SCAB_41181</name>
</gene>
<protein>
    <submittedName>
        <fullName evidence="2">Putative membrane protein</fullName>
    </submittedName>
</protein>
<evidence type="ECO:0000313" key="3">
    <source>
        <dbReference type="Proteomes" id="UP000001444"/>
    </source>
</evidence>
<dbReference type="Proteomes" id="UP000001444">
    <property type="component" value="Chromosome"/>
</dbReference>
<accession>C9Z2H7</accession>
<dbReference type="KEGG" id="scb:SCAB_41181"/>
<evidence type="ECO:0000313" key="2">
    <source>
        <dbReference type="EMBL" id="CBG71191.1"/>
    </source>
</evidence>
<proteinExistence type="predicted"/>
<reference evidence="2 3" key="1">
    <citation type="journal article" date="2010" name="Mol. Plant Microbe Interact.">
        <title>Streptomyces scabies 87-22 contains a coronafacic acid-like biosynthetic cluster that contributes to plant-microbe interactions.</title>
        <authorList>
            <person name="Bignell D.R."/>
            <person name="Seipke R.F."/>
            <person name="Huguet-Tapia J.C."/>
            <person name="Chambers A.H."/>
            <person name="Parry R.J."/>
            <person name="Loria R."/>
        </authorList>
    </citation>
    <scope>NUCLEOTIDE SEQUENCE [LARGE SCALE GENOMIC DNA]</scope>
    <source>
        <strain evidence="2 3">87.22</strain>
    </source>
</reference>
<name>C9Z2H7_STRSW</name>
<keyword evidence="1" id="KW-0812">Transmembrane</keyword>
<keyword evidence="1" id="KW-1133">Transmembrane helix</keyword>
<dbReference type="AlphaFoldDB" id="C9Z2H7"/>
<keyword evidence="1" id="KW-0472">Membrane</keyword>